<proteinExistence type="predicted"/>
<name>A0ACC3BSA9_PYRYE</name>
<evidence type="ECO:0000313" key="2">
    <source>
        <dbReference type="Proteomes" id="UP000798662"/>
    </source>
</evidence>
<dbReference type="Proteomes" id="UP000798662">
    <property type="component" value="Chromosome 1"/>
</dbReference>
<sequence>MLAAVCDGQSALHGSVQDTLDVLNLRGFELGRLCRASPMAPGCFVPRSVKQPTMKGRQWRHFCVEWPHMVAGLIGPAGWREPPSLLTSSRTTLRSLGRPVEPDGTVSDASEEGAAGRANRAGLLFDDPDYRKLFGNAFVEDAVLRMMCQAAQLNGLLFGDNQANPEVTTEAEAKRMAQLARELVDTIQVLLGEVHNTKLHRLAHHLLQELRNVGNLWEGDTSLNESAHASLKAMFRRTNRVGRSLMLQMLRAAETQTDVLKAFDEEERADDRDADLSAAAQEVAAAAAGGDVGEQDDDTTQQLRTSKRGVTVSLAAVAERPGLAGLANALGVPPTSTALMVNTIIKHAVFEWGASSERQHVRGSVKFRGAP</sequence>
<keyword evidence="2" id="KW-1185">Reference proteome</keyword>
<evidence type="ECO:0000313" key="1">
    <source>
        <dbReference type="EMBL" id="KAK1860911.1"/>
    </source>
</evidence>
<reference evidence="1" key="1">
    <citation type="submission" date="2019-11" db="EMBL/GenBank/DDBJ databases">
        <title>Nori genome reveals adaptations in red seaweeds to the harsh intertidal environment.</title>
        <authorList>
            <person name="Wang D."/>
            <person name="Mao Y."/>
        </authorList>
    </citation>
    <scope>NUCLEOTIDE SEQUENCE</scope>
    <source>
        <tissue evidence="1">Gametophyte</tissue>
    </source>
</reference>
<gene>
    <name evidence="1" type="ORF">I4F81_003497</name>
</gene>
<protein>
    <submittedName>
        <fullName evidence="1">Uncharacterized protein</fullName>
    </submittedName>
</protein>
<organism evidence="1 2">
    <name type="scientific">Pyropia yezoensis</name>
    <name type="common">Susabi-nori</name>
    <name type="synonym">Porphyra yezoensis</name>
    <dbReference type="NCBI Taxonomy" id="2788"/>
    <lineage>
        <taxon>Eukaryota</taxon>
        <taxon>Rhodophyta</taxon>
        <taxon>Bangiophyceae</taxon>
        <taxon>Bangiales</taxon>
        <taxon>Bangiaceae</taxon>
        <taxon>Pyropia</taxon>
    </lineage>
</organism>
<comment type="caution">
    <text evidence="1">The sequence shown here is derived from an EMBL/GenBank/DDBJ whole genome shotgun (WGS) entry which is preliminary data.</text>
</comment>
<dbReference type="EMBL" id="CM020618">
    <property type="protein sequence ID" value="KAK1860911.1"/>
    <property type="molecule type" value="Genomic_DNA"/>
</dbReference>
<accession>A0ACC3BSA9</accession>